<reference evidence="1 2" key="1">
    <citation type="submission" date="2015-11" db="EMBL/GenBank/DDBJ databases">
        <title>The limits of bacterial species coexistence and the symbiotic plasmid transference in sympatric Rhizobium populations.</title>
        <authorList>
            <person name="Perez-Carrascal O.M."/>
            <person name="VanInsberghe D."/>
            <person name="Juarez S."/>
            <person name="Polz M.F."/>
            <person name="Vinuesa P."/>
            <person name="Gonzalez V."/>
        </authorList>
    </citation>
    <scope>NUCLEOTIDE SEQUENCE [LARGE SCALE GENOMIC DNA]</scope>
    <source>
        <strain evidence="1 2">N771</strain>
        <plasmid evidence="1 2">pRphaN771a</plasmid>
    </source>
</reference>
<keyword evidence="1" id="KW-0614">Plasmid</keyword>
<proteinExistence type="predicted"/>
<accession>A0ABM6CFM9</accession>
<evidence type="ECO:0000313" key="1">
    <source>
        <dbReference type="EMBL" id="ANL87086.1"/>
    </source>
</evidence>
<gene>
    <name evidence="1" type="ORF">AMC81_PA00063</name>
</gene>
<keyword evidence="2" id="KW-1185">Reference proteome</keyword>
<evidence type="ECO:0008006" key="3">
    <source>
        <dbReference type="Google" id="ProtNLM"/>
    </source>
</evidence>
<sequence>MTSTTIELAPVCKALDDIASAMERALAGITTLRALLSPEEQKQETELDPKDPRNKYEIGGLMKLTERGIEICYRLFDAGKTRYAVKELMDISFGAADHRFKAWEKAGGVNREKMPLD</sequence>
<evidence type="ECO:0000313" key="2">
    <source>
        <dbReference type="Proteomes" id="UP000078551"/>
    </source>
</evidence>
<organism evidence="1 2">
    <name type="scientific">Rhizobium phaseoli</name>
    <dbReference type="NCBI Taxonomy" id="396"/>
    <lineage>
        <taxon>Bacteria</taxon>
        <taxon>Pseudomonadati</taxon>
        <taxon>Pseudomonadota</taxon>
        <taxon>Alphaproteobacteria</taxon>
        <taxon>Hyphomicrobiales</taxon>
        <taxon>Rhizobiaceae</taxon>
        <taxon>Rhizobium/Agrobacterium group</taxon>
        <taxon>Rhizobium</taxon>
    </lineage>
</organism>
<dbReference type="EMBL" id="CP013569">
    <property type="protein sequence ID" value="ANL87086.1"/>
    <property type="molecule type" value="Genomic_DNA"/>
</dbReference>
<protein>
    <recommendedName>
        <fullName evidence="3">Helix-turn-helix domain-containing protein</fullName>
    </recommendedName>
</protein>
<geneLocation type="plasmid" evidence="1 2">
    <name>pRphaN771a</name>
</geneLocation>
<name>A0ABM6CFM9_9HYPH</name>
<dbReference type="RefSeq" id="WP_064831821.1">
    <property type="nucleotide sequence ID" value="NZ_CP013558.1"/>
</dbReference>
<dbReference type="Proteomes" id="UP000078551">
    <property type="component" value="Plasmid pRphaN771a"/>
</dbReference>